<gene>
    <name evidence="2" type="ORF">LCGC14_0743720</name>
</gene>
<feature type="region of interest" description="Disordered" evidence="1">
    <location>
        <begin position="1"/>
        <end position="20"/>
    </location>
</feature>
<sequence length="195" mass="21630">MIGQNTPGRNCSTPNPKRRDAMAVVKRKTRLEASQQDASSTLEKAPTRHDELVHRAARWLKGTCGCSTVVTELRAFTASGECPDAVGWRSNYSILVECKASRSDFLADRKKKFRSSPERGIGTYRFYLCPPGIIQTDDLPESWGLLYADEGRISRIAGPKGNSWGHGENSQYIQQRNADAEIAMLVSALRRLNSA</sequence>
<evidence type="ECO:0000313" key="2">
    <source>
        <dbReference type="EMBL" id="KKN39418.1"/>
    </source>
</evidence>
<organism evidence="2">
    <name type="scientific">marine sediment metagenome</name>
    <dbReference type="NCBI Taxonomy" id="412755"/>
    <lineage>
        <taxon>unclassified sequences</taxon>
        <taxon>metagenomes</taxon>
        <taxon>ecological metagenomes</taxon>
    </lineage>
</organism>
<dbReference type="EMBL" id="LAZR01001766">
    <property type="protein sequence ID" value="KKN39418.1"/>
    <property type="molecule type" value="Genomic_DNA"/>
</dbReference>
<reference evidence="2" key="1">
    <citation type="journal article" date="2015" name="Nature">
        <title>Complex archaea that bridge the gap between prokaryotes and eukaryotes.</title>
        <authorList>
            <person name="Spang A."/>
            <person name="Saw J.H."/>
            <person name="Jorgensen S.L."/>
            <person name="Zaremba-Niedzwiedzka K."/>
            <person name="Martijn J."/>
            <person name="Lind A.E."/>
            <person name="van Eijk R."/>
            <person name="Schleper C."/>
            <person name="Guy L."/>
            <person name="Ettema T.J."/>
        </authorList>
    </citation>
    <scope>NUCLEOTIDE SEQUENCE</scope>
</reference>
<feature type="compositionally biased region" description="Polar residues" evidence="1">
    <location>
        <begin position="1"/>
        <end position="15"/>
    </location>
</feature>
<comment type="caution">
    <text evidence="2">The sequence shown here is derived from an EMBL/GenBank/DDBJ whole genome shotgun (WGS) entry which is preliminary data.</text>
</comment>
<accession>A0A0F9TD35</accession>
<evidence type="ECO:0008006" key="3">
    <source>
        <dbReference type="Google" id="ProtNLM"/>
    </source>
</evidence>
<name>A0A0F9TD35_9ZZZZ</name>
<evidence type="ECO:0000256" key="1">
    <source>
        <dbReference type="SAM" id="MobiDB-lite"/>
    </source>
</evidence>
<dbReference type="AlphaFoldDB" id="A0A0F9TD35"/>
<proteinExistence type="predicted"/>
<protein>
    <recommendedName>
        <fullName evidence="3">Adenylosuccinate synthase</fullName>
    </recommendedName>
</protein>